<sequence>MWKKPFTRFTWKFYTIIILTFLFVNNLTAVHADEIELTASVDKTTVELGSYVRFTIGVHGAFDTDQPQLPPLESFSLGYGPTVSTQTKIVNNVVYVYRGFSYGLIAKKKGKFTIGPITLEYKGKTYKSNPVNVEVVERTPFDGKIDKRKGKDINISKKIFVELSTDKKEAYIYEQIIRSFKLYFQKGLPIDDLEYVPASTKSFLVEKLGDERRYEEVRDGILYSVIELRTALFPVVSGNIEIPPAKFKCNILIRQQYRRNWDPFDNSLFDEFLGRNEYRYPVERSTNSLKLKITPLPVSGKPEGFAGAVGKFTMDVYAKPTEVKVGDPITLSI</sequence>
<dbReference type="InterPro" id="IPR025738">
    <property type="entry name" value="BatD"/>
</dbReference>
<evidence type="ECO:0008006" key="2">
    <source>
        <dbReference type="Google" id="ProtNLM"/>
    </source>
</evidence>
<name>A0A0F8V8U0_9ZZZZ</name>
<gene>
    <name evidence="1" type="ORF">LCGC14_2906020</name>
</gene>
<reference evidence="1" key="1">
    <citation type="journal article" date="2015" name="Nature">
        <title>Complex archaea that bridge the gap between prokaryotes and eukaryotes.</title>
        <authorList>
            <person name="Spang A."/>
            <person name="Saw J.H."/>
            <person name="Jorgensen S.L."/>
            <person name="Zaremba-Niedzwiedzka K."/>
            <person name="Martijn J."/>
            <person name="Lind A.E."/>
            <person name="van Eijk R."/>
            <person name="Schleper C."/>
            <person name="Guy L."/>
            <person name="Ettema T.J."/>
        </authorList>
    </citation>
    <scope>NUCLEOTIDE SEQUENCE</scope>
</reference>
<dbReference type="EMBL" id="LAZR01070439">
    <property type="protein sequence ID" value="KKK40958.1"/>
    <property type="molecule type" value="Genomic_DNA"/>
</dbReference>
<evidence type="ECO:0000313" key="1">
    <source>
        <dbReference type="EMBL" id="KKK40958.1"/>
    </source>
</evidence>
<dbReference type="PANTHER" id="PTHR40940">
    <property type="entry name" value="PROTEIN BATD-RELATED"/>
    <property type="match status" value="1"/>
</dbReference>
<organism evidence="1">
    <name type="scientific">marine sediment metagenome</name>
    <dbReference type="NCBI Taxonomy" id="412755"/>
    <lineage>
        <taxon>unclassified sequences</taxon>
        <taxon>metagenomes</taxon>
        <taxon>ecological metagenomes</taxon>
    </lineage>
</organism>
<dbReference type="Pfam" id="PF13584">
    <property type="entry name" value="BatD"/>
    <property type="match status" value="1"/>
</dbReference>
<feature type="non-terminal residue" evidence="1">
    <location>
        <position position="333"/>
    </location>
</feature>
<dbReference type="AlphaFoldDB" id="A0A0F8V8U0"/>
<comment type="caution">
    <text evidence="1">The sequence shown here is derived from an EMBL/GenBank/DDBJ whole genome shotgun (WGS) entry which is preliminary data.</text>
</comment>
<accession>A0A0F8V8U0</accession>
<dbReference type="PANTHER" id="PTHR40940:SF2">
    <property type="entry name" value="BATD"/>
    <property type="match status" value="1"/>
</dbReference>
<protein>
    <recommendedName>
        <fullName evidence="2">Protein BatD</fullName>
    </recommendedName>
</protein>
<proteinExistence type="predicted"/>